<feature type="transmembrane region" description="Helical" evidence="8">
    <location>
        <begin position="848"/>
        <end position="868"/>
    </location>
</feature>
<dbReference type="RefSeq" id="XP_007911746.1">
    <property type="nucleotide sequence ID" value="XM_007913555.1"/>
</dbReference>
<dbReference type="OrthoDB" id="3900342at2759"/>
<evidence type="ECO:0000313" key="10">
    <source>
        <dbReference type="EMBL" id="EOO03535.1"/>
    </source>
</evidence>
<dbReference type="AlphaFoldDB" id="R8BW36"/>
<accession>R8BW36</accession>
<feature type="region of interest" description="Disordered" evidence="7">
    <location>
        <begin position="37"/>
        <end position="90"/>
    </location>
</feature>
<evidence type="ECO:0000313" key="11">
    <source>
        <dbReference type="Proteomes" id="UP000014074"/>
    </source>
</evidence>
<keyword evidence="3 8" id="KW-0812">Transmembrane</keyword>
<evidence type="ECO:0000256" key="1">
    <source>
        <dbReference type="ARBA" id="ARBA00004141"/>
    </source>
</evidence>
<keyword evidence="5 8" id="KW-1133">Transmembrane helix</keyword>
<evidence type="ECO:0000256" key="5">
    <source>
        <dbReference type="ARBA" id="ARBA00022989"/>
    </source>
</evidence>
<dbReference type="eggNOG" id="KOG2752">
    <property type="taxonomic scope" value="Eukaryota"/>
</dbReference>
<dbReference type="InterPro" id="IPR004841">
    <property type="entry name" value="AA-permease/SLC12A_dom"/>
</dbReference>
<keyword evidence="4" id="KW-0029">Amino-acid transport</keyword>
<feature type="transmembrane region" description="Helical" evidence="8">
    <location>
        <begin position="766"/>
        <end position="792"/>
    </location>
</feature>
<comment type="subcellular location">
    <subcellularLocation>
        <location evidence="1">Membrane</location>
        <topology evidence="1">Multi-pass membrane protein</topology>
    </subcellularLocation>
</comment>
<protein>
    <submittedName>
        <fullName evidence="10">Putative amino acid permease protein</fullName>
    </submittedName>
</protein>
<dbReference type="GeneID" id="19329903"/>
<feature type="transmembrane region" description="Helical" evidence="8">
    <location>
        <begin position="812"/>
        <end position="836"/>
    </location>
</feature>
<feature type="transmembrane region" description="Helical" evidence="8">
    <location>
        <begin position="693"/>
        <end position="718"/>
    </location>
</feature>
<feature type="compositionally biased region" description="Basic and acidic residues" evidence="7">
    <location>
        <begin position="164"/>
        <end position="173"/>
    </location>
</feature>
<feature type="region of interest" description="Disordered" evidence="7">
    <location>
        <begin position="128"/>
        <end position="193"/>
    </location>
</feature>
<feature type="transmembrane region" description="Helical" evidence="8">
    <location>
        <begin position="416"/>
        <end position="440"/>
    </location>
</feature>
<evidence type="ECO:0000256" key="4">
    <source>
        <dbReference type="ARBA" id="ARBA00022970"/>
    </source>
</evidence>
<keyword evidence="2" id="KW-0813">Transport</keyword>
<evidence type="ECO:0000256" key="2">
    <source>
        <dbReference type="ARBA" id="ARBA00022448"/>
    </source>
</evidence>
<dbReference type="InterPro" id="IPR050524">
    <property type="entry name" value="APC_YAT"/>
</dbReference>
<reference evidence="11" key="1">
    <citation type="journal article" date="2013" name="Genome Announc.">
        <title>Draft genome sequence of the ascomycete Phaeoacremonium aleophilum strain UCR-PA7, a causal agent of the esca disease complex in grapevines.</title>
        <authorList>
            <person name="Blanco-Ulate B."/>
            <person name="Rolshausen P."/>
            <person name="Cantu D."/>
        </authorList>
    </citation>
    <scope>NUCLEOTIDE SEQUENCE [LARGE SCALE GENOMIC DNA]</scope>
    <source>
        <strain evidence="11">UCR-PA7</strain>
    </source>
</reference>
<dbReference type="GO" id="GO:0015171">
    <property type="term" value="F:amino acid transmembrane transporter activity"/>
    <property type="evidence" value="ECO:0007669"/>
    <property type="project" value="TreeGrafter"/>
</dbReference>
<name>R8BW36_PHAM7</name>
<dbReference type="Proteomes" id="UP000014074">
    <property type="component" value="Unassembled WGS sequence"/>
</dbReference>
<feature type="transmembrane region" description="Helical" evidence="8">
    <location>
        <begin position="739"/>
        <end position="760"/>
    </location>
</feature>
<dbReference type="GO" id="GO:0016020">
    <property type="term" value="C:membrane"/>
    <property type="evidence" value="ECO:0007669"/>
    <property type="project" value="UniProtKB-SubCell"/>
</dbReference>
<evidence type="ECO:0000256" key="3">
    <source>
        <dbReference type="ARBA" id="ARBA00022692"/>
    </source>
</evidence>
<feature type="transmembrane region" description="Helical" evidence="8">
    <location>
        <begin position="635"/>
        <end position="659"/>
    </location>
</feature>
<dbReference type="PANTHER" id="PTHR43341">
    <property type="entry name" value="AMINO ACID PERMEASE"/>
    <property type="match status" value="1"/>
</dbReference>
<feature type="compositionally biased region" description="Acidic residues" evidence="7">
    <location>
        <begin position="72"/>
        <end position="81"/>
    </location>
</feature>
<evidence type="ECO:0000259" key="9">
    <source>
        <dbReference type="Pfam" id="PF00324"/>
    </source>
</evidence>
<dbReference type="KEGG" id="tmn:UCRPA7_966"/>
<proteinExistence type="predicted"/>
<gene>
    <name evidence="10" type="ORF">UCRPA7_966</name>
</gene>
<feature type="compositionally biased region" description="Low complexity" evidence="7">
    <location>
        <begin position="133"/>
        <end position="146"/>
    </location>
</feature>
<feature type="transmembrane region" description="Helical" evidence="8">
    <location>
        <begin position="594"/>
        <end position="614"/>
    </location>
</feature>
<feature type="domain" description="Amino acid permease/ SLC12A" evidence="9">
    <location>
        <begin position="417"/>
        <end position="872"/>
    </location>
</feature>
<dbReference type="InterPro" id="IPR004840">
    <property type="entry name" value="Amino_acid_permease_CS"/>
</dbReference>
<feature type="transmembrane region" description="Helical" evidence="8">
    <location>
        <begin position="483"/>
        <end position="502"/>
    </location>
</feature>
<dbReference type="PROSITE" id="PS00218">
    <property type="entry name" value="AMINO_ACID_PERMEASE_1"/>
    <property type="match status" value="1"/>
</dbReference>
<dbReference type="Gene3D" id="1.20.1740.10">
    <property type="entry name" value="Amino acid/polyamine transporter I"/>
    <property type="match status" value="1"/>
</dbReference>
<organism evidence="10 11">
    <name type="scientific">Phaeoacremonium minimum (strain UCR-PA7)</name>
    <name type="common">Esca disease fungus</name>
    <name type="synonym">Togninia minima</name>
    <dbReference type="NCBI Taxonomy" id="1286976"/>
    <lineage>
        <taxon>Eukaryota</taxon>
        <taxon>Fungi</taxon>
        <taxon>Dikarya</taxon>
        <taxon>Ascomycota</taxon>
        <taxon>Pezizomycotina</taxon>
        <taxon>Sordariomycetes</taxon>
        <taxon>Sordariomycetidae</taxon>
        <taxon>Togniniales</taxon>
        <taxon>Togniniaceae</taxon>
        <taxon>Phaeoacremonium</taxon>
    </lineage>
</organism>
<feature type="transmembrane region" description="Helical" evidence="8">
    <location>
        <begin position="446"/>
        <end position="463"/>
    </location>
</feature>
<sequence>MFQCLGLGTHESGGCGEDWYHPGCVVGLGPKWFEKSEKKPTNGKIHGVTTSGELATISEDAENAPNAPDPVEGGEEADDDPPPPPGFPADDDFETFICYKCVEAHPWIKKYAGTPGFLPPVYLQPDNAPDAAPVGQIQQPSQPGQGENVLKKRKADEMESSEPQDAKRQKGEAGDSLGNQTPPPSTTTCKLDELPSAPEGHFSLFCKSSFRDHFCRCSSCFPLLKPHPQLLEEEEVYEPPLSNDGSENAASTHGSGSLLERGESALKNVDRVRAIEGVMAYNHLKEQLKPFFQQFAESGKAIGAEDIKEYFAKLRGDDQAIKDAGEAAKSTPVVPDTLFQVPVAFLISLISISYEANSFKTWLYALVIMADNEVTESASPGSDSKPHPVTDLRRASTNSNMEQQNQLHRDISLRQLCCMAMGSSIGAGILVASGIALGQAGPGSTVLGYGICGLMVILVMGAVGETSTSYPVNGAFYDYSVRFISPAWGFAMGWNFVINWLIILPFELTILAIKLQNFAPDINVAVFVACFLFGLSVVGLLGAKMFAEVEHWAGLVKALALTMFIFIAIVIITRGIPGDPRGAVGGRFWHDPGAFLNGFQGFMVVFSIAGISYGGSEVLGLTVAECRNPRRMMPIAVKLSFVRILILCVGTLLMAGFVVPANDSSFAEFKKHGANISPFVRAMELANLPKLSTFYKVVIIVAVMSMANTSIYASSRALQALCAKGMGPRIFAKVVKFKGLPVYAVVVAIAFGCLAFVAGAPYGNKMFLWLLSIAGLSNYFTWGSILVSQIRLRQAMKAQGRETRDLVWRNPFGTWGSWLGLAICVVGVAAPVITAFWPLSHKYDAEAIVRNIFGFFGIVILWLGYHFYQRRRGNAQTWLVPLPDIDLNTGLRGKEDLVEVSSA</sequence>
<feature type="region of interest" description="Disordered" evidence="7">
    <location>
        <begin position="376"/>
        <end position="401"/>
    </location>
</feature>
<feature type="transmembrane region" description="Helical" evidence="8">
    <location>
        <begin position="522"/>
        <end position="543"/>
    </location>
</feature>
<feature type="compositionally biased region" description="Polar residues" evidence="7">
    <location>
        <begin position="243"/>
        <end position="255"/>
    </location>
</feature>
<feature type="transmembrane region" description="Helical" evidence="8">
    <location>
        <begin position="555"/>
        <end position="574"/>
    </location>
</feature>
<evidence type="ECO:0000256" key="8">
    <source>
        <dbReference type="SAM" id="Phobius"/>
    </source>
</evidence>
<dbReference type="Pfam" id="PF00324">
    <property type="entry name" value="AA_permease"/>
    <property type="match status" value="1"/>
</dbReference>
<evidence type="ECO:0000256" key="7">
    <source>
        <dbReference type="SAM" id="MobiDB-lite"/>
    </source>
</evidence>
<feature type="transmembrane region" description="Helical" evidence="8">
    <location>
        <begin position="337"/>
        <end position="354"/>
    </location>
</feature>
<dbReference type="HOGENOM" id="CLU_321098_0_0_1"/>
<feature type="region of interest" description="Disordered" evidence="7">
    <location>
        <begin position="236"/>
        <end position="260"/>
    </location>
</feature>
<dbReference type="PANTHER" id="PTHR43341:SF1">
    <property type="entry name" value="GENERAL AMINO-ACID PERMEASE GAP1"/>
    <property type="match status" value="1"/>
</dbReference>
<evidence type="ECO:0000256" key="6">
    <source>
        <dbReference type="ARBA" id="ARBA00023136"/>
    </source>
</evidence>
<feature type="compositionally biased region" description="Basic and acidic residues" evidence="7">
    <location>
        <begin position="384"/>
        <end position="394"/>
    </location>
</feature>
<keyword evidence="11" id="KW-1185">Reference proteome</keyword>
<dbReference type="eggNOG" id="KOG1286">
    <property type="taxonomic scope" value="Eukaryota"/>
</dbReference>
<keyword evidence="6 8" id="KW-0472">Membrane</keyword>
<dbReference type="EMBL" id="KB932820">
    <property type="protein sequence ID" value="EOO03535.1"/>
    <property type="molecule type" value="Genomic_DNA"/>
</dbReference>